<protein>
    <submittedName>
        <fullName evidence="1">Uncharacterized protein</fullName>
    </submittedName>
</protein>
<organism evidence="1 2">
    <name type="scientific">Sphingomonas alba</name>
    <dbReference type="NCBI Taxonomy" id="2908208"/>
    <lineage>
        <taxon>Bacteria</taxon>
        <taxon>Pseudomonadati</taxon>
        <taxon>Pseudomonadota</taxon>
        <taxon>Alphaproteobacteria</taxon>
        <taxon>Sphingomonadales</taxon>
        <taxon>Sphingomonadaceae</taxon>
        <taxon>Sphingomonas</taxon>
    </lineage>
</organism>
<gene>
    <name evidence="1" type="ORF">LZ536_06830</name>
</gene>
<comment type="caution">
    <text evidence="1">The sequence shown here is derived from an EMBL/GenBank/DDBJ whole genome shotgun (WGS) entry which is preliminary data.</text>
</comment>
<keyword evidence="2" id="KW-1185">Reference proteome</keyword>
<dbReference type="InterPro" id="IPR016987">
    <property type="entry name" value="UCP023238"/>
</dbReference>
<reference evidence="1" key="1">
    <citation type="submission" date="2022-05" db="EMBL/GenBank/DDBJ databases">
        <authorList>
            <person name="Jo J.-H."/>
            <person name="Im W.-T."/>
        </authorList>
    </citation>
    <scope>NUCLEOTIDE SEQUENCE</scope>
    <source>
        <strain evidence="1">SE158</strain>
    </source>
</reference>
<dbReference type="EMBL" id="JAMGBD010000001">
    <property type="protein sequence ID" value="MCL6683613.1"/>
    <property type="molecule type" value="Genomic_DNA"/>
</dbReference>
<sequence>MSRVAHSLIGAAILGVVVAAPAPARDLPKTSTPKLFEEVVSCRTIQDSAERLACYDRNVAALETAQKTNELYVADKAAMKEARKGLFGFALPNLKIFGDEDLGDLKELETTIAAVSTGSRGYIITLPDGARWAQTDKRYMDQPKVGAKIKIEKAALGSYMASINKKPGFRVERINTDR</sequence>
<dbReference type="RefSeq" id="WP_249847663.1">
    <property type="nucleotide sequence ID" value="NZ_JAMGBD010000001.1"/>
</dbReference>
<evidence type="ECO:0000313" key="2">
    <source>
        <dbReference type="Proteomes" id="UP001165363"/>
    </source>
</evidence>
<dbReference type="PIRSF" id="PIRSF032038">
    <property type="entry name" value="UCP023238"/>
    <property type="match status" value="1"/>
</dbReference>
<dbReference type="Proteomes" id="UP001165363">
    <property type="component" value="Unassembled WGS sequence"/>
</dbReference>
<proteinExistence type="predicted"/>
<name>A0ABT0RLW4_9SPHN</name>
<evidence type="ECO:0000313" key="1">
    <source>
        <dbReference type="EMBL" id="MCL6683613.1"/>
    </source>
</evidence>
<accession>A0ABT0RLW4</accession>